<dbReference type="eggNOG" id="ENOG50344AS">
    <property type="taxonomic scope" value="Bacteria"/>
</dbReference>
<keyword evidence="5" id="KW-0572">Peptidoglycan-anchor</keyword>
<dbReference type="STRING" id="1552123.EP57_06205"/>
<dbReference type="EMBL" id="JNFA01000019">
    <property type="protein sequence ID" value="KGL41430.1"/>
    <property type="molecule type" value="Genomic_DNA"/>
</dbReference>
<sequence length="481" mass="51804">MKKIINATLATMLLLGTSSFAFADQTFAAESTTQTVAPLLNTSYEGDVTITGHLPAQGTVTSRVFTTGGWMIGHTQTPIQTDENGDYSISITDYTKYVQAGCPDYGTLSPLTQGMYIEVVSLDADGNYLARSLLNVQSADAGKEAAVNKLFIDNNPTNTIRDTLVQADIDQAENIANSVTDATLKATLQDRVASANQQLQDRLHEQEATATTHALFTDANPTNDITEDLTQEAIDAASNQVSALKESPTKNTLQANIDKAQQQLTEKLAEQEAAIAVASLFTESHEIVADLTQDRIDQAQLKVNAVTNPEKKAQLQEQINDAQQQLDNSKIKEPDSPTPDPIAEPTTPTDEKTDPIPAPTEKTTDPVTPIKDEPATPTEQTAEENTPVAQDALPIKTPSTPNIQQAIQKNTHLMTPNTAYQSQPPTIQPEQTQTAATLPESTASTEKTLPKTGDQNTVPTTLFGTLLIGLAALWSRKSLKK</sequence>
<feature type="chain" id="PRO_5001956172" description="Gram-positive cocci surface proteins LPxTG domain-containing protein" evidence="7">
    <location>
        <begin position="24"/>
        <end position="481"/>
    </location>
</feature>
<dbReference type="Pfam" id="PF18449">
    <property type="entry name" value="Endotoxin_C2"/>
    <property type="match status" value="3"/>
</dbReference>
<feature type="region of interest" description="Disordered" evidence="6">
    <location>
        <begin position="416"/>
        <end position="459"/>
    </location>
</feature>
<accession>A0A099WBG6</accession>
<feature type="compositionally biased region" description="Polar residues" evidence="6">
    <location>
        <begin position="435"/>
        <end position="459"/>
    </location>
</feature>
<evidence type="ECO:0000259" key="8">
    <source>
        <dbReference type="PROSITE" id="PS50847"/>
    </source>
</evidence>
<dbReference type="OrthoDB" id="2360677at2"/>
<feature type="compositionally biased region" description="Low complexity" evidence="6">
    <location>
        <begin position="421"/>
        <end position="434"/>
    </location>
</feature>
<evidence type="ECO:0000256" key="4">
    <source>
        <dbReference type="ARBA" id="ARBA00022729"/>
    </source>
</evidence>
<dbReference type="Proteomes" id="UP000029844">
    <property type="component" value="Unassembled WGS sequence"/>
</dbReference>
<feature type="compositionally biased region" description="Low complexity" evidence="6">
    <location>
        <begin position="375"/>
        <end position="387"/>
    </location>
</feature>
<proteinExistence type="predicted"/>
<name>A0A099WBG6_9LIST</name>
<keyword evidence="2" id="KW-0134">Cell wall</keyword>
<dbReference type="GeneID" id="58716971"/>
<evidence type="ECO:0000256" key="5">
    <source>
        <dbReference type="ARBA" id="ARBA00023088"/>
    </source>
</evidence>
<dbReference type="RefSeq" id="WP_036085195.1">
    <property type="nucleotide sequence ID" value="NZ_CBCSHQ010000017.1"/>
</dbReference>
<protein>
    <recommendedName>
        <fullName evidence="8">Gram-positive cocci surface proteins LPxTG domain-containing protein</fullName>
    </recommendedName>
</protein>
<dbReference type="AlphaFoldDB" id="A0A099WBG6"/>
<feature type="region of interest" description="Disordered" evidence="6">
    <location>
        <begin position="328"/>
        <end position="387"/>
    </location>
</feature>
<evidence type="ECO:0000313" key="10">
    <source>
        <dbReference type="Proteomes" id="UP000029844"/>
    </source>
</evidence>
<comment type="subcellular location">
    <subcellularLocation>
        <location evidence="1">Secreted</location>
        <location evidence="1">Cell wall</location>
        <topology evidence="1">Peptidoglycan-anchor</topology>
    </subcellularLocation>
</comment>
<dbReference type="InterPro" id="IPR019931">
    <property type="entry name" value="LPXTG_anchor"/>
</dbReference>
<evidence type="ECO:0000313" key="9">
    <source>
        <dbReference type="EMBL" id="KGL41430.1"/>
    </source>
</evidence>
<dbReference type="PROSITE" id="PS50847">
    <property type="entry name" value="GRAM_POS_ANCHORING"/>
    <property type="match status" value="1"/>
</dbReference>
<evidence type="ECO:0000256" key="1">
    <source>
        <dbReference type="ARBA" id="ARBA00004168"/>
    </source>
</evidence>
<reference evidence="9 10" key="1">
    <citation type="submission" date="2014-05" db="EMBL/GenBank/DDBJ databases">
        <title>Novel Listeriaceae from food processing environments.</title>
        <authorList>
            <person name="den Bakker H.C."/>
        </authorList>
    </citation>
    <scope>NUCLEOTIDE SEQUENCE [LARGE SCALE GENOMIC DNA]</scope>
    <source>
        <strain evidence="9 10">FSL A5-0281</strain>
    </source>
</reference>
<comment type="caution">
    <text evidence="9">The sequence shown here is derived from an EMBL/GenBank/DDBJ whole genome shotgun (WGS) entry which is preliminary data.</text>
</comment>
<evidence type="ECO:0000256" key="2">
    <source>
        <dbReference type="ARBA" id="ARBA00022512"/>
    </source>
</evidence>
<evidence type="ECO:0000256" key="3">
    <source>
        <dbReference type="ARBA" id="ARBA00022525"/>
    </source>
</evidence>
<keyword evidence="3" id="KW-0964">Secreted</keyword>
<dbReference type="InterPro" id="IPR054544">
    <property type="entry name" value="Pest_crys_Cry1Aa_dom-IV"/>
</dbReference>
<organism evidence="9 10">
    <name type="scientific">Listeria booriae</name>
    <dbReference type="NCBI Taxonomy" id="1552123"/>
    <lineage>
        <taxon>Bacteria</taxon>
        <taxon>Bacillati</taxon>
        <taxon>Bacillota</taxon>
        <taxon>Bacilli</taxon>
        <taxon>Bacillales</taxon>
        <taxon>Listeriaceae</taxon>
        <taxon>Listeria</taxon>
    </lineage>
</organism>
<feature type="signal peptide" evidence="7">
    <location>
        <begin position="1"/>
        <end position="23"/>
    </location>
</feature>
<keyword evidence="4 7" id="KW-0732">Signal</keyword>
<gene>
    <name evidence="9" type="ORF">EP57_06205</name>
</gene>
<keyword evidence="10" id="KW-1185">Reference proteome</keyword>
<feature type="domain" description="Gram-positive cocci surface proteins LPxTG" evidence="8">
    <location>
        <begin position="449"/>
        <end position="481"/>
    </location>
</feature>
<evidence type="ECO:0000256" key="6">
    <source>
        <dbReference type="SAM" id="MobiDB-lite"/>
    </source>
</evidence>
<dbReference type="NCBIfam" id="TIGR01167">
    <property type="entry name" value="LPXTG_anchor"/>
    <property type="match status" value="1"/>
</dbReference>
<dbReference type="Pfam" id="PF00746">
    <property type="entry name" value="Gram_pos_anchor"/>
    <property type="match status" value="1"/>
</dbReference>
<evidence type="ECO:0000256" key="7">
    <source>
        <dbReference type="SAM" id="SignalP"/>
    </source>
</evidence>